<dbReference type="STRING" id="1563681.BFP71_12165"/>
<dbReference type="RefSeq" id="WP_069835737.1">
    <property type="nucleotide sequence ID" value="NZ_MDGQ01000005.1"/>
</dbReference>
<dbReference type="EMBL" id="MDGQ01000005">
    <property type="protein sequence ID" value="OEK04232.1"/>
    <property type="molecule type" value="Genomic_DNA"/>
</dbReference>
<evidence type="ECO:0000313" key="1">
    <source>
        <dbReference type="EMBL" id="OEK04232.1"/>
    </source>
</evidence>
<protein>
    <recommendedName>
        <fullName evidence="3">Peptidase S1 domain-containing protein</fullName>
    </recommendedName>
</protein>
<gene>
    <name evidence="1" type="ORF">BFP71_12165</name>
</gene>
<evidence type="ECO:0000313" key="2">
    <source>
        <dbReference type="Proteomes" id="UP000095552"/>
    </source>
</evidence>
<keyword evidence="2" id="KW-1185">Reference proteome</keyword>
<sequence>MSDLKNRVEPLIGGVQIQSKRKNGIGTLGCIVFDKQTKKPLGLTNRHILKKRRGFSVIQPAIKPRTNQYIIGNILRKGGKGRANDFAVFEINTNNRDYDKQNSIYGLEGKLTEFVEPTKGMKVQKVGQRTGHTFGIIDRVHGNTITIVPNPDKTTDGEISEGGDSGALWITDENNFKAVALHRAGEPSNSNSKDTAYAIPIKRVLNCLNVTLK</sequence>
<dbReference type="InterPro" id="IPR043504">
    <property type="entry name" value="Peptidase_S1_PA_chymotrypsin"/>
</dbReference>
<dbReference type="Gene3D" id="2.40.10.10">
    <property type="entry name" value="Trypsin-like serine proteases"/>
    <property type="match status" value="2"/>
</dbReference>
<comment type="caution">
    <text evidence="1">The sequence shown here is derived from an EMBL/GenBank/DDBJ whole genome shotgun (WGS) entry which is preliminary data.</text>
</comment>
<dbReference type="Proteomes" id="UP000095552">
    <property type="component" value="Unassembled WGS sequence"/>
</dbReference>
<dbReference type="AlphaFoldDB" id="A0A1E5SYQ0"/>
<accession>A0A1E5SYQ0</accession>
<proteinExistence type="predicted"/>
<name>A0A1E5SYQ0_9BACT</name>
<dbReference type="SUPFAM" id="SSF50494">
    <property type="entry name" value="Trypsin-like serine proteases"/>
    <property type="match status" value="1"/>
</dbReference>
<dbReference type="InterPro" id="IPR009003">
    <property type="entry name" value="Peptidase_S1_PA"/>
</dbReference>
<dbReference type="OrthoDB" id="9770276at2"/>
<reference evidence="1 2" key="1">
    <citation type="submission" date="2016-08" db="EMBL/GenBank/DDBJ databases">
        <title>Draft genome of Fabibacter sp. strain SK-8.</title>
        <authorList>
            <person name="Wong S.-K."/>
            <person name="Hamasaki K."/>
            <person name="Yoshizawa S."/>
        </authorList>
    </citation>
    <scope>NUCLEOTIDE SEQUENCE [LARGE SCALE GENOMIC DNA]</scope>
    <source>
        <strain evidence="1 2">SK-8</strain>
    </source>
</reference>
<organism evidence="1 2">
    <name type="scientific">Roseivirga misakiensis</name>
    <dbReference type="NCBI Taxonomy" id="1563681"/>
    <lineage>
        <taxon>Bacteria</taxon>
        <taxon>Pseudomonadati</taxon>
        <taxon>Bacteroidota</taxon>
        <taxon>Cytophagia</taxon>
        <taxon>Cytophagales</taxon>
        <taxon>Roseivirgaceae</taxon>
        <taxon>Roseivirga</taxon>
    </lineage>
</organism>
<evidence type="ECO:0008006" key="3">
    <source>
        <dbReference type="Google" id="ProtNLM"/>
    </source>
</evidence>